<gene>
    <name evidence="7" type="ORF">SAMN05660835_01014</name>
</gene>
<dbReference type="GO" id="GO:0047355">
    <property type="term" value="F:CDP-glycerol glycerophosphotransferase activity"/>
    <property type="evidence" value="ECO:0007669"/>
    <property type="project" value="InterPro"/>
</dbReference>
<accession>A0A1G6ML82</accession>
<dbReference type="InterPro" id="IPR043149">
    <property type="entry name" value="TagF_N"/>
</dbReference>
<comment type="similarity">
    <text evidence="2">Belongs to the CDP-glycerol glycerophosphotransferase family.</text>
</comment>
<evidence type="ECO:0000256" key="2">
    <source>
        <dbReference type="ARBA" id="ARBA00010488"/>
    </source>
</evidence>
<dbReference type="InterPro" id="IPR051612">
    <property type="entry name" value="Teichoic_Acid_Biosynth"/>
</dbReference>
<evidence type="ECO:0000256" key="1">
    <source>
        <dbReference type="ARBA" id="ARBA00004202"/>
    </source>
</evidence>
<keyword evidence="4 7" id="KW-0808">Transferase</keyword>
<keyword evidence="3" id="KW-1003">Cell membrane</keyword>
<proteinExistence type="inferred from homology"/>
<evidence type="ECO:0000313" key="8">
    <source>
        <dbReference type="Proteomes" id="UP000199411"/>
    </source>
</evidence>
<dbReference type="SUPFAM" id="SSF53756">
    <property type="entry name" value="UDP-Glycosyltransferase/glycogen phosphorylase"/>
    <property type="match status" value="1"/>
</dbReference>
<evidence type="ECO:0000313" key="7">
    <source>
        <dbReference type="EMBL" id="SDC55746.1"/>
    </source>
</evidence>
<dbReference type="Gene3D" id="3.40.50.12580">
    <property type="match status" value="1"/>
</dbReference>
<evidence type="ECO:0000256" key="5">
    <source>
        <dbReference type="ARBA" id="ARBA00022944"/>
    </source>
</evidence>
<evidence type="ECO:0000256" key="3">
    <source>
        <dbReference type="ARBA" id="ARBA00022475"/>
    </source>
</evidence>
<sequence length="376" mass="43913">MIRKLKKYSIILFLNIAKALFSPFVKIDRSLVLFSSLNGAFTDNTKYLYLAMLKNKGFKAFYVAHDINTYNLLKKQNLPVIKIGFGMFFKAIKAKFFITTHNFQDVYYVKNKKTLVVNLWHGTPLKKMGFDTFIDAKKFYLKKKLGLFEHKYIDYLCVASSYTINAFKSSFGLPTKKILPTGQPRNDLLFYCKQDPLLALNIKESVKKKLGISAKKIALYAPTFRDKHTCRVNLIRELQNIFTSQEIELIVKLHPLDKDIAYFKQPDIDIQELLIASDILVSDYSSVFFDYSILERPIVLFLYDIEEYKDLRNGFYLDIENLPFYKCYSLNEIKESLTNIFENYKKDEIGKFAQKFNRSGCSSCRIIKFLQKIAKN</sequence>
<protein>
    <submittedName>
        <fullName evidence="7">CDP-glycerol glycerophosphotransferase</fullName>
    </submittedName>
</protein>
<dbReference type="GO" id="GO:0005886">
    <property type="term" value="C:plasma membrane"/>
    <property type="evidence" value="ECO:0007669"/>
    <property type="project" value="UniProtKB-SubCell"/>
</dbReference>
<evidence type="ECO:0000256" key="6">
    <source>
        <dbReference type="ARBA" id="ARBA00023136"/>
    </source>
</evidence>
<dbReference type="PANTHER" id="PTHR37316">
    <property type="entry name" value="TEICHOIC ACID GLYCEROL-PHOSPHATE PRIMASE"/>
    <property type="match status" value="1"/>
</dbReference>
<organism evidence="7 8">
    <name type="scientific">Desulfurella multipotens</name>
    <dbReference type="NCBI Taxonomy" id="79269"/>
    <lineage>
        <taxon>Bacteria</taxon>
        <taxon>Pseudomonadati</taxon>
        <taxon>Campylobacterota</taxon>
        <taxon>Desulfurellia</taxon>
        <taxon>Desulfurellales</taxon>
        <taxon>Desulfurellaceae</taxon>
        <taxon>Desulfurella</taxon>
    </lineage>
</organism>
<dbReference type="InterPro" id="IPR007554">
    <property type="entry name" value="Glycerophosphate_synth"/>
</dbReference>
<name>A0A1G6ML82_9BACT</name>
<dbReference type="Gene3D" id="3.40.50.11820">
    <property type="match status" value="1"/>
</dbReference>
<dbReference type="GO" id="GO:0019350">
    <property type="term" value="P:teichoic acid biosynthetic process"/>
    <property type="evidence" value="ECO:0007669"/>
    <property type="project" value="UniProtKB-KW"/>
</dbReference>
<evidence type="ECO:0000256" key="4">
    <source>
        <dbReference type="ARBA" id="ARBA00022679"/>
    </source>
</evidence>
<comment type="subcellular location">
    <subcellularLocation>
        <location evidence="1">Cell membrane</location>
        <topology evidence="1">Peripheral membrane protein</topology>
    </subcellularLocation>
</comment>
<dbReference type="InterPro" id="IPR043148">
    <property type="entry name" value="TagF_C"/>
</dbReference>
<dbReference type="AlphaFoldDB" id="A0A1G6ML82"/>
<dbReference type="EMBL" id="FMYU01000006">
    <property type="protein sequence ID" value="SDC55746.1"/>
    <property type="molecule type" value="Genomic_DNA"/>
</dbReference>
<dbReference type="PANTHER" id="PTHR37316:SF3">
    <property type="entry name" value="TEICHOIC ACID GLYCEROL-PHOSPHATE TRANSFERASE"/>
    <property type="match status" value="1"/>
</dbReference>
<keyword evidence="8" id="KW-1185">Reference proteome</keyword>
<dbReference type="OrthoDB" id="2676521at2"/>
<dbReference type="RefSeq" id="WP_092128643.1">
    <property type="nucleotide sequence ID" value="NZ_FMYU01000006.1"/>
</dbReference>
<keyword evidence="6" id="KW-0472">Membrane</keyword>
<dbReference type="Pfam" id="PF04464">
    <property type="entry name" value="Glyphos_transf"/>
    <property type="match status" value="1"/>
</dbReference>
<reference evidence="8" key="1">
    <citation type="submission" date="2016-10" db="EMBL/GenBank/DDBJ databases">
        <authorList>
            <person name="Varghese N."/>
            <person name="Submissions S."/>
        </authorList>
    </citation>
    <scope>NUCLEOTIDE SEQUENCE [LARGE SCALE GENOMIC DNA]</scope>
    <source>
        <strain evidence="8">DSM 8415</strain>
    </source>
</reference>
<dbReference type="Proteomes" id="UP000199411">
    <property type="component" value="Unassembled WGS sequence"/>
</dbReference>
<keyword evidence="5" id="KW-0777">Teichoic acid biosynthesis</keyword>